<dbReference type="EMBL" id="BORQ01000005">
    <property type="protein sequence ID" value="GIO33337.1"/>
    <property type="molecule type" value="Genomic_DNA"/>
</dbReference>
<proteinExistence type="predicted"/>
<dbReference type="Proteomes" id="UP000679779">
    <property type="component" value="Unassembled WGS sequence"/>
</dbReference>
<organism evidence="1 2">
    <name type="scientific">Paenibacillus albilobatus</name>
    <dbReference type="NCBI Taxonomy" id="2716884"/>
    <lineage>
        <taxon>Bacteria</taxon>
        <taxon>Bacillati</taxon>
        <taxon>Bacillota</taxon>
        <taxon>Bacilli</taxon>
        <taxon>Bacillales</taxon>
        <taxon>Paenibacillaceae</taxon>
        <taxon>Paenibacillus</taxon>
    </lineage>
</organism>
<evidence type="ECO:0000313" key="1">
    <source>
        <dbReference type="EMBL" id="GIO33337.1"/>
    </source>
</evidence>
<name>A0A919XME0_9BACL</name>
<evidence type="ECO:0000313" key="2">
    <source>
        <dbReference type="Proteomes" id="UP000679779"/>
    </source>
</evidence>
<sequence length="114" mass="12943">MYTINYDAGLNRVIVKVSEINKDNVNQYIEDFSKELEKVKPGFTGLTDLSEGKLFTMDVAEKLSPLGELSVQKGLTKWAYYTGSAVSKLQMKRMFGEVVDSFEKLEDAEEFLRS</sequence>
<dbReference type="AlphaFoldDB" id="A0A919XME0"/>
<reference evidence="1" key="1">
    <citation type="submission" date="2021-03" db="EMBL/GenBank/DDBJ databases">
        <title>Antimicrobial resistance genes in bacteria isolated from Japanese honey, and their potential for conferring macrolide and lincosamide resistance in the American foulbrood pathogen Paenibacillus larvae.</title>
        <authorList>
            <person name="Okamoto M."/>
            <person name="Kumagai M."/>
            <person name="Kanamori H."/>
            <person name="Takamatsu D."/>
        </authorList>
    </citation>
    <scope>NUCLEOTIDE SEQUENCE</scope>
    <source>
        <strain evidence="1">J2TS6</strain>
    </source>
</reference>
<keyword evidence="2" id="KW-1185">Reference proteome</keyword>
<accession>A0A919XME0</accession>
<gene>
    <name evidence="1" type="ORF">J2TS6_44780</name>
</gene>
<protein>
    <submittedName>
        <fullName evidence="1">Uncharacterized protein</fullName>
    </submittedName>
</protein>
<dbReference type="RefSeq" id="WP_160044125.1">
    <property type="nucleotide sequence ID" value="NZ_BORQ01000005.1"/>
</dbReference>
<comment type="caution">
    <text evidence="1">The sequence shown here is derived from an EMBL/GenBank/DDBJ whole genome shotgun (WGS) entry which is preliminary data.</text>
</comment>